<keyword evidence="1" id="KW-0732">Signal</keyword>
<protein>
    <recommendedName>
        <fullName evidence="4">Lipoprotein</fullName>
    </recommendedName>
</protein>
<feature type="chain" id="PRO_5045591764" description="Lipoprotein" evidence="1">
    <location>
        <begin position="32"/>
        <end position="310"/>
    </location>
</feature>
<dbReference type="RefSeq" id="WP_284331086.1">
    <property type="nucleotide sequence ID" value="NZ_BSOA01000008.1"/>
</dbReference>
<comment type="caution">
    <text evidence="2">The sequence shown here is derived from an EMBL/GenBank/DDBJ whole genome shotgun (WGS) entry which is preliminary data.</text>
</comment>
<gene>
    <name evidence="2" type="ORF">GCM10007898_12140</name>
</gene>
<evidence type="ECO:0008006" key="4">
    <source>
        <dbReference type="Google" id="ProtNLM"/>
    </source>
</evidence>
<name>A0ABQ5X7U5_9GAMM</name>
<keyword evidence="3" id="KW-1185">Reference proteome</keyword>
<accession>A0ABQ5X7U5</accession>
<evidence type="ECO:0000313" key="2">
    <source>
        <dbReference type="EMBL" id="GLQ87648.1"/>
    </source>
</evidence>
<feature type="signal peptide" evidence="1">
    <location>
        <begin position="1"/>
        <end position="31"/>
    </location>
</feature>
<organism evidence="2 3">
    <name type="scientific">Dyella flagellata</name>
    <dbReference type="NCBI Taxonomy" id="1867833"/>
    <lineage>
        <taxon>Bacteria</taxon>
        <taxon>Pseudomonadati</taxon>
        <taxon>Pseudomonadota</taxon>
        <taxon>Gammaproteobacteria</taxon>
        <taxon>Lysobacterales</taxon>
        <taxon>Rhodanobacteraceae</taxon>
        <taxon>Dyella</taxon>
    </lineage>
</organism>
<evidence type="ECO:0000256" key="1">
    <source>
        <dbReference type="SAM" id="SignalP"/>
    </source>
</evidence>
<sequence>MDLLRARRGDLLAAALFASALGASFTAPVNAEESQFGFVYTTDLLPKGAMEVEQWSTWRFQKVAGQFDQIDGRTEFEYGLTDNLQLAMYANYTWAQAYRNGPYGVTTPPEPLSYDAPDPYRHYQASRLTGFSGEMIYRILSPYTDKVGLAVYVEPTIGAAFRELETKLILQKNFLDDRLTTAFNFTYAPEWRNQYEDGMPGKKAWNYEVDVNAGFAAAYRFRPNWSLGFELENEHEYNSYKFSRETNNGYFIGPSIHYGGKRFFVTATFLEQLPWATTHSDTVPGAVVGRRDYDNDFERYRLRVKAGFYF</sequence>
<dbReference type="EMBL" id="BSOA01000008">
    <property type="protein sequence ID" value="GLQ87648.1"/>
    <property type="molecule type" value="Genomic_DNA"/>
</dbReference>
<dbReference type="InterPro" id="IPR046603">
    <property type="entry name" value="DUF6662"/>
</dbReference>
<evidence type="ECO:0000313" key="3">
    <source>
        <dbReference type="Proteomes" id="UP001156627"/>
    </source>
</evidence>
<proteinExistence type="predicted"/>
<dbReference type="Pfam" id="PF20367">
    <property type="entry name" value="DUF6662"/>
    <property type="match status" value="1"/>
</dbReference>
<dbReference type="Proteomes" id="UP001156627">
    <property type="component" value="Unassembled WGS sequence"/>
</dbReference>
<reference evidence="3" key="1">
    <citation type="journal article" date="2019" name="Int. J. Syst. Evol. Microbiol.">
        <title>The Global Catalogue of Microorganisms (GCM) 10K type strain sequencing project: providing services to taxonomists for standard genome sequencing and annotation.</title>
        <authorList>
            <consortium name="The Broad Institute Genomics Platform"/>
            <consortium name="The Broad Institute Genome Sequencing Center for Infectious Disease"/>
            <person name="Wu L."/>
            <person name="Ma J."/>
        </authorList>
    </citation>
    <scope>NUCLEOTIDE SEQUENCE [LARGE SCALE GENOMIC DNA]</scope>
    <source>
        <strain evidence="3">NBRC 111981</strain>
    </source>
</reference>